<evidence type="ECO:0000313" key="2">
    <source>
        <dbReference type="Proteomes" id="UP000447434"/>
    </source>
</evidence>
<accession>A0A6A4R659</accession>
<gene>
    <name evidence="1" type="ORF">Lalb_Chr01g0023831</name>
</gene>
<evidence type="ECO:0000313" key="1">
    <source>
        <dbReference type="EMBL" id="KAE9622305.1"/>
    </source>
</evidence>
<dbReference type="EMBL" id="WOCE01000001">
    <property type="protein sequence ID" value="KAE9622305.1"/>
    <property type="molecule type" value="Genomic_DNA"/>
</dbReference>
<keyword evidence="2" id="KW-1185">Reference proteome</keyword>
<name>A0A6A4R659_LUPAL</name>
<comment type="caution">
    <text evidence="1">The sequence shown here is derived from an EMBL/GenBank/DDBJ whole genome shotgun (WGS) entry which is preliminary data.</text>
</comment>
<proteinExistence type="predicted"/>
<sequence length="57" mass="6187">MVKEGLRPHRNASLMTVMEGTVRDADTEGRERGRATCGSGYGVSGSSGGVFWFLRRP</sequence>
<protein>
    <submittedName>
        <fullName evidence="1">Uncharacterized protein</fullName>
    </submittedName>
</protein>
<dbReference type="AlphaFoldDB" id="A0A6A4R659"/>
<organism evidence="1 2">
    <name type="scientific">Lupinus albus</name>
    <name type="common">White lupine</name>
    <name type="synonym">Lupinus termis</name>
    <dbReference type="NCBI Taxonomy" id="3870"/>
    <lineage>
        <taxon>Eukaryota</taxon>
        <taxon>Viridiplantae</taxon>
        <taxon>Streptophyta</taxon>
        <taxon>Embryophyta</taxon>
        <taxon>Tracheophyta</taxon>
        <taxon>Spermatophyta</taxon>
        <taxon>Magnoliopsida</taxon>
        <taxon>eudicotyledons</taxon>
        <taxon>Gunneridae</taxon>
        <taxon>Pentapetalae</taxon>
        <taxon>rosids</taxon>
        <taxon>fabids</taxon>
        <taxon>Fabales</taxon>
        <taxon>Fabaceae</taxon>
        <taxon>Papilionoideae</taxon>
        <taxon>50 kb inversion clade</taxon>
        <taxon>genistoids sensu lato</taxon>
        <taxon>core genistoids</taxon>
        <taxon>Genisteae</taxon>
        <taxon>Lupinus</taxon>
    </lineage>
</organism>
<reference evidence="2" key="1">
    <citation type="journal article" date="2020" name="Nat. Commun.">
        <title>Genome sequence of the cluster root forming white lupin.</title>
        <authorList>
            <person name="Hufnagel B."/>
            <person name="Marques A."/>
            <person name="Soriano A."/>
            <person name="Marques L."/>
            <person name="Divol F."/>
            <person name="Doumas P."/>
            <person name="Sallet E."/>
            <person name="Mancinotti D."/>
            <person name="Carrere S."/>
            <person name="Marande W."/>
            <person name="Arribat S."/>
            <person name="Keller J."/>
            <person name="Huneau C."/>
            <person name="Blein T."/>
            <person name="Aime D."/>
            <person name="Laguerre M."/>
            <person name="Taylor J."/>
            <person name="Schubert V."/>
            <person name="Nelson M."/>
            <person name="Geu-Flores F."/>
            <person name="Crespi M."/>
            <person name="Gallardo-Guerrero K."/>
            <person name="Delaux P.-M."/>
            <person name="Salse J."/>
            <person name="Berges H."/>
            <person name="Guyot R."/>
            <person name="Gouzy J."/>
            <person name="Peret B."/>
        </authorList>
    </citation>
    <scope>NUCLEOTIDE SEQUENCE [LARGE SCALE GENOMIC DNA]</scope>
    <source>
        <strain evidence="2">cv. Amiga</strain>
    </source>
</reference>
<dbReference type="Proteomes" id="UP000447434">
    <property type="component" value="Chromosome 1"/>
</dbReference>